<reference evidence="3" key="2">
    <citation type="submission" date="2011-10" db="EMBL/GenBank/DDBJ databases">
        <authorList>
            <person name="MIPS"/>
        </authorList>
    </citation>
    <scope>NUCLEOTIDE SEQUENCE</scope>
</reference>
<dbReference type="SMART" id="SM00465">
    <property type="entry name" value="GIYc"/>
    <property type="match status" value="1"/>
</dbReference>
<dbReference type="PROSITE" id="PS50164">
    <property type="entry name" value="GIY_YIG"/>
    <property type="match status" value="1"/>
</dbReference>
<gene>
    <name evidence="3" type="primary">cob</name>
    <name evidence="3" type="ORF">cpurp_mito_Cob-3</name>
</gene>
<feature type="region of interest" description="Disordered" evidence="1">
    <location>
        <begin position="25"/>
        <end position="48"/>
    </location>
</feature>
<evidence type="ECO:0000256" key="1">
    <source>
        <dbReference type="SAM" id="MobiDB-lite"/>
    </source>
</evidence>
<dbReference type="SUPFAM" id="SSF82771">
    <property type="entry name" value="GIY-YIG endonuclease"/>
    <property type="match status" value="1"/>
</dbReference>
<name>I7IJP0_CLAPU</name>
<feature type="non-terminal residue" evidence="3">
    <location>
        <position position="1"/>
    </location>
</feature>
<dbReference type="InterPro" id="IPR035901">
    <property type="entry name" value="GIY-YIG_endonuc_sf"/>
</dbReference>
<dbReference type="InterPro" id="IPR006350">
    <property type="entry name" value="Intron_endoG1"/>
</dbReference>
<sequence length="321" mass="36291">KKIGPKWGELSQSTLSPGARFKSTVALSDASNPSVKPETEEEKSGYPFFPEGKIANNQPISEELKNFIAEKKLKPVFHYEDLSDKDVRSKVLNDTRGLNGVYLIYNKVTKKYYIGSSAGSLYSGFLRHLIYLIGSVLVKHAVTKYGISSFAFLILEIFPEKVTLENKKEFLSLEDNYLKSLKPEYNIFTQANSRVGYKHSEATKKKLKDNYSEERKQKIGDLNRGKNLSASTIEALRKSALAREKRVFTEEATRNMKKASKAIQVFNLDGSLYAEFPSIQDALKPLGWSRKSIQRAMKKPDCKLGDRWIIKFKGPLVGQGE</sequence>
<reference evidence="3" key="1">
    <citation type="journal article" date="2011" name="Science">
        <title>Chemical engineering by plant symbionts: A 12 genome comparison reveals dynamic alkaloid loci.</title>
        <authorList>
            <person name="Schardl C.L."/>
            <person name="Hesse U."/>
            <person name="Young C.A."/>
            <person name="Jaromczyk J.W."/>
            <person name="Farman M.L."/>
            <person name="Tudzynski P."/>
            <person name="Amyotte S.G."/>
            <person name="An Z."/>
            <person name="Andreeva K."/>
            <person name="Arnaoudova E.G."/>
            <person name="Bullock C.T."/>
            <person name="Calie P."/>
            <person name="Charlton N."/>
            <person name="Fleetwood D.J."/>
            <person name="Florea S."/>
            <person name="Guldener U."/>
            <person name="Harris D.R."/>
            <person name="Haws D.C."/>
            <person name="Jaromczyk J."/>
            <person name="Johnson R.D."/>
            <person name="Khan A.K."/>
            <person name="Liu J."/>
            <person name="Liu M."/>
            <person name="Mace W."/>
            <person name="Machado C."/>
            <person name="Moore N."/>
            <person name="Nagabhyru P."/>
            <person name="Oeser B."/>
            <person name="Pan J."/>
            <person name="Panaccione D.G."/>
            <person name="Schmid J."/>
            <person name="Schweri K.K."/>
            <person name="Scott B."/>
            <person name="Sugawara K."/>
            <person name="Takach J."/>
            <person name="Voisey C.R."/>
            <person name="Webb J.S."/>
            <person name="Wilson E.V."/>
            <person name="Wiseman J."/>
            <person name="Zeng Z."/>
            <person name="Cox M."/>
            <person name="Dinkins R.D."/>
            <person name="Glenn A.E."/>
            <person name="Gordon A."/>
            <person name="Hollin W."/>
            <person name="Leistner E."/>
            <person name="Leuchtmann A."/>
            <person name="Li C."/>
            <person name="Liu J."/>
            <person name="O'Sullivan D."/>
            <person name="Steiner U."/>
            <person name="Tanaka E."/>
            <person name="Yoshida R."/>
        </authorList>
    </citation>
    <scope>NUCLEOTIDE SEQUENCE</scope>
</reference>
<accession>I7IJP0</accession>
<evidence type="ECO:0000313" key="3">
    <source>
        <dbReference type="EMBL" id="CCE35438.1"/>
    </source>
</evidence>
<geneLocation type="mitochondrion" evidence="3"/>
<dbReference type="Pfam" id="PF01541">
    <property type="entry name" value="GIY-YIG"/>
    <property type="match status" value="1"/>
</dbReference>
<dbReference type="InterPro" id="IPR000305">
    <property type="entry name" value="GIY-YIG_endonuc"/>
</dbReference>
<dbReference type="AlphaFoldDB" id="I7IJP0"/>
<dbReference type="SUPFAM" id="SSF64496">
    <property type="entry name" value="DNA-binding domain of intron-encoded endonucleases"/>
    <property type="match status" value="1"/>
</dbReference>
<evidence type="ECO:0000259" key="2">
    <source>
        <dbReference type="PROSITE" id="PS50164"/>
    </source>
</evidence>
<dbReference type="CDD" id="cd10445">
    <property type="entry name" value="GIY-YIG_bI1_like"/>
    <property type="match status" value="1"/>
</dbReference>
<dbReference type="Gene3D" id="3.40.1440.10">
    <property type="entry name" value="GIY-YIG endonuclease"/>
    <property type="match status" value="1"/>
</dbReference>
<dbReference type="EMBL" id="FO082257">
    <property type="protein sequence ID" value="CCE35438.1"/>
    <property type="molecule type" value="Genomic_DNA"/>
</dbReference>
<organism evidence="3">
    <name type="scientific">Claviceps purpurea</name>
    <name type="common">Ergot fungus</name>
    <name type="synonym">Sphacelia segetum</name>
    <dbReference type="NCBI Taxonomy" id="5111"/>
    <lineage>
        <taxon>Eukaryota</taxon>
        <taxon>Fungi</taxon>
        <taxon>Dikarya</taxon>
        <taxon>Ascomycota</taxon>
        <taxon>Pezizomycotina</taxon>
        <taxon>Sordariomycetes</taxon>
        <taxon>Hypocreomycetidae</taxon>
        <taxon>Hypocreales</taxon>
        <taxon>Clavicipitaceae</taxon>
        <taxon>Claviceps</taxon>
    </lineage>
</organism>
<proteinExistence type="predicted"/>
<dbReference type="GO" id="GO:0004519">
    <property type="term" value="F:endonuclease activity"/>
    <property type="evidence" value="ECO:0007669"/>
    <property type="project" value="UniProtKB-KW"/>
</dbReference>
<dbReference type="NCBIfam" id="TIGR01453">
    <property type="entry name" value="grpIintron_endo"/>
    <property type="match status" value="1"/>
</dbReference>
<keyword evidence="3" id="KW-0540">Nuclease</keyword>
<keyword evidence="3" id="KW-0496">Mitochondrion</keyword>
<keyword evidence="3" id="KW-0255">Endonuclease</keyword>
<feature type="domain" description="GIY-YIG" evidence="2">
    <location>
        <begin position="97"/>
        <end position="187"/>
    </location>
</feature>
<protein>
    <submittedName>
        <fullName evidence="3">Probable intron-encoded endonuclease bI3</fullName>
    </submittedName>
</protein>
<keyword evidence="3" id="KW-0378">Hydrolase</keyword>
<feature type="compositionally biased region" description="Polar residues" evidence="1">
    <location>
        <begin position="25"/>
        <end position="34"/>
    </location>
</feature>